<dbReference type="InterPro" id="IPR000626">
    <property type="entry name" value="Ubiquitin-like_dom"/>
</dbReference>
<dbReference type="InterPro" id="IPR029071">
    <property type="entry name" value="Ubiquitin-like_domsf"/>
</dbReference>
<organism evidence="3 4">
    <name type="scientific">Ilex paraguariensis</name>
    <name type="common">yerba mate</name>
    <dbReference type="NCBI Taxonomy" id="185542"/>
    <lineage>
        <taxon>Eukaryota</taxon>
        <taxon>Viridiplantae</taxon>
        <taxon>Streptophyta</taxon>
        <taxon>Embryophyta</taxon>
        <taxon>Tracheophyta</taxon>
        <taxon>Spermatophyta</taxon>
        <taxon>Magnoliopsida</taxon>
        <taxon>eudicotyledons</taxon>
        <taxon>Gunneridae</taxon>
        <taxon>Pentapetalae</taxon>
        <taxon>asterids</taxon>
        <taxon>campanulids</taxon>
        <taxon>Aquifoliales</taxon>
        <taxon>Aquifoliaceae</taxon>
        <taxon>Ilex</taxon>
    </lineage>
</organism>
<comment type="caution">
    <text evidence="3">The sequence shown here is derived from an EMBL/GenBank/DDBJ whole genome shotgun (WGS) entry which is preliminary data.</text>
</comment>
<feature type="region of interest" description="Disordered" evidence="1">
    <location>
        <begin position="70"/>
        <end position="97"/>
    </location>
</feature>
<dbReference type="InterPro" id="IPR022617">
    <property type="entry name" value="Rad60/SUMO-like_dom"/>
</dbReference>
<feature type="domain" description="Ubiquitin-like" evidence="2">
    <location>
        <begin position="17"/>
        <end position="92"/>
    </location>
</feature>
<dbReference type="Proteomes" id="UP001642360">
    <property type="component" value="Unassembled WGS sequence"/>
</dbReference>
<dbReference type="AlphaFoldDB" id="A0ABC8R906"/>
<evidence type="ECO:0000259" key="2">
    <source>
        <dbReference type="PROSITE" id="PS50053"/>
    </source>
</evidence>
<reference evidence="3 4" key="1">
    <citation type="submission" date="2024-02" db="EMBL/GenBank/DDBJ databases">
        <authorList>
            <person name="Vignale AGUSTIN F."/>
            <person name="Sosa J E."/>
            <person name="Modenutti C."/>
        </authorList>
    </citation>
    <scope>NUCLEOTIDE SEQUENCE [LARGE SCALE GENOMIC DNA]</scope>
</reference>
<dbReference type="PROSITE" id="PS50053">
    <property type="entry name" value="UBIQUITIN_2"/>
    <property type="match status" value="1"/>
</dbReference>
<evidence type="ECO:0000313" key="4">
    <source>
        <dbReference type="Proteomes" id="UP001642360"/>
    </source>
</evidence>
<accession>A0ABC8R906</accession>
<feature type="compositionally biased region" description="Basic and acidic residues" evidence="1">
    <location>
        <begin position="71"/>
        <end position="87"/>
    </location>
</feature>
<dbReference type="Gene3D" id="3.10.20.90">
    <property type="entry name" value="Phosphatidylinositol 3-kinase Catalytic Subunit, Chain A, domain 1"/>
    <property type="match status" value="1"/>
</dbReference>
<evidence type="ECO:0000256" key="1">
    <source>
        <dbReference type="SAM" id="MobiDB-lite"/>
    </source>
</evidence>
<dbReference type="EMBL" id="CAUOFW020001136">
    <property type="protein sequence ID" value="CAK9141434.1"/>
    <property type="molecule type" value="Genomic_DNA"/>
</dbReference>
<dbReference type="SUPFAM" id="SSF54236">
    <property type="entry name" value="Ubiquitin-like"/>
    <property type="match status" value="1"/>
</dbReference>
<dbReference type="PANTHER" id="PTHR10562">
    <property type="entry name" value="SMALL UBIQUITIN-RELATED MODIFIER"/>
    <property type="match status" value="1"/>
</dbReference>
<sequence>MVGAKKRSVGETSVASVALTVKGQDGNEVFFRIKRSARLQKLLMAYCERKQLDYRSMEFLFNGERIPTRQSPDDLKLEDGDQIDAMKHHTGGGYGRL</sequence>
<protein>
    <recommendedName>
        <fullName evidence="2">Ubiquitin-like domain-containing protein</fullName>
    </recommendedName>
</protein>
<name>A0ABC8R906_9AQUA</name>
<proteinExistence type="predicted"/>
<gene>
    <name evidence="3" type="ORF">ILEXP_LOCUS9018</name>
</gene>
<evidence type="ECO:0000313" key="3">
    <source>
        <dbReference type="EMBL" id="CAK9141434.1"/>
    </source>
</evidence>
<dbReference type="Pfam" id="PF11976">
    <property type="entry name" value="Rad60-SLD"/>
    <property type="match status" value="1"/>
</dbReference>
<keyword evidence="4" id="KW-1185">Reference proteome</keyword>